<evidence type="ECO:0000313" key="3">
    <source>
        <dbReference type="Proteomes" id="UP000267096"/>
    </source>
</evidence>
<sequence>MRRICIDCSGVLVRYEPKSSDLVPSLPFAPVPPPPPPPIWYSPMPFPQPVPMFMAPQLCVPYSKYPHLTPARKQKKKKKQEHSACAQICCGGIAQLLWTIISIVLMGMIAALILALIVI</sequence>
<keyword evidence="1" id="KW-0472">Membrane</keyword>
<reference evidence="2 3" key="2">
    <citation type="submission" date="2018-11" db="EMBL/GenBank/DDBJ databases">
        <authorList>
            <consortium name="Pathogen Informatics"/>
        </authorList>
    </citation>
    <scope>NUCLEOTIDE SEQUENCE [LARGE SCALE GENOMIC DNA]</scope>
</reference>
<dbReference type="AlphaFoldDB" id="A0A0M3J5S6"/>
<evidence type="ECO:0000256" key="1">
    <source>
        <dbReference type="SAM" id="Phobius"/>
    </source>
</evidence>
<accession>A0A0M3J5S6</accession>
<name>A0A0M3J5S6_ANISI</name>
<evidence type="ECO:0000313" key="2">
    <source>
        <dbReference type="EMBL" id="VDK20542.1"/>
    </source>
</evidence>
<feature type="transmembrane region" description="Helical" evidence="1">
    <location>
        <begin position="96"/>
        <end position="118"/>
    </location>
</feature>
<proteinExistence type="predicted"/>
<organism evidence="4">
    <name type="scientific">Anisakis simplex</name>
    <name type="common">Herring worm</name>
    <dbReference type="NCBI Taxonomy" id="6269"/>
    <lineage>
        <taxon>Eukaryota</taxon>
        <taxon>Metazoa</taxon>
        <taxon>Ecdysozoa</taxon>
        <taxon>Nematoda</taxon>
        <taxon>Chromadorea</taxon>
        <taxon>Rhabditida</taxon>
        <taxon>Spirurina</taxon>
        <taxon>Ascaridomorpha</taxon>
        <taxon>Ascaridoidea</taxon>
        <taxon>Anisakidae</taxon>
        <taxon>Anisakis</taxon>
        <taxon>Anisakis simplex complex</taxon>
    </lineage>
</organism>
<keyword evidence="1" id="KW-1133">Transmembrane helix</keyword>
<reference evidence="4" key="1">
    <citation type="submission" date="2017-02" db="UniProtKB">
        <authorList>
            <consortium name="WormBaseParasite"/>
        </authorList>
    </citation>
    <scope>IDENTIFICATION</scope>
</reference>
<protein>
    <submittedName>
        <fullName evidence="2 4">Uncharacterized protein</fullName>
    </submittedName>
</protein>
<dbReference type="EMBL" id="UYRR01003884">
    <property type="protein sequence ID" value="VDK20542.1"/>
    <property type="molecule type" value="Genomic_DNA"/>
</dbReference>
<keyword evidence="3" id="KW-1185">Reference proteome</keyword>
<keyword evidence="1" id="KW-0812">Transmembrane</keyword>
<evidence type="ECO:0000313" key="4">
    <source>
        <dbReference type="WBParaSite" id="ASIM_0000290801-mRNA-1"/>
    </source>
</evidence>
<gene>
    <name evidence="2" type="ORF">ASIM_LOCUS2759</name>
</gene>
<dbReference type="Proteomes" id="UP000267096">
    <property type="component" value="Unassembled WGS sequence"/>
</dbReference>
<dbReference type="WBParaSite" id="ASIM_0000290801-mRNA-1">
    <property type="protein sequence ID" value="ASIM_0000290801-mRNA-1"/>
    <property type="gene ID" value="ASIM_0000290801"/>
</dbReference>